<dbReference type="Proteomes" id="UP000325081">
    <property type="component" value="Unassembled WGS sequence"/>
</dbReference>
<comment type="caution">
    <text evidence="2">The sequence shown here is derived from an EMBL/GenBank/DDBJ whole genome shotgun (WGS) entry which is preliminary data.</text>
</comment>
<feature type="transmembrane region" description="Helical" evidence="1">
    <location>
        <begin position="145"/>
        <end position="163"/>
    </location>
</feature>
<dbReference type="InterPro" id="IPR036188">
    <property type="entry name" value="FAD/NAD-bd_sf"/>
</dbReference>
<keyword evidence="1" id="KW-0472">Membrane</keyword>
<dbReference type="SUPFAM" id="SSF51905">
    <property type="entry name" value="FAD/NAD(P)-binding domain"/>
    <property type="match status" value="1"/>
</dbReference>
<keyword evidence="3" id="KW-1185">Reference proteome</keyword>
<sequence length="173" mass="19121">MRTNVPRKVMGFRAYPFVASGKPERDPRRNPGHVRFGSEVSHVGFVEGRNWSVRSKIGNGECGYDEVYDAVVVDNGHYTEPRVADIPGIDDDFGLTRPTKMNSSGIDDDFLSIGRTTVADEDSGAFMNALYFVLHIRKACEKVDLLGKELLMIVLGIIISILASNGDIMRTLV</sequence>
<evidence type="ECO:0000313" key="2">
    <source>
        <dbReference type="EMBL" id="GER29559.1"/>
    </source>
</evidence>
<organism evidence="2 3">
    <name type="scientific">Striga asiatica</name>
    <name type="common">Asiatic witchweed</name>
    <name type="synonym">Buchnera asiatica</name>
    <dbReference type="NCBI Taxonomy" id="4170"/>
    <lineage>
        <taxon>Eukaryota</taxon>
        <taxon>Viridiplantae</taxon>
        <taxon>Streptophyta</taxon>
        <taxon>Embryophyta</taxon>
        <taxon>Tracheophyta</taxon>
        <taxon>Spermatophyta</taxon>
        <taxon>Magnoliopsida</taxon>
        <taxon>eudicotyledons</taxon>
        <taxon>Gunneridae</taxon>
        <taxon>Pentapetalae</taxon>
        <taxon>asterids</taxon>
        <taxon>lamiids</taxon>
        <taxon>Lamiales</taxon>
        <taxon>Orobanchaceae</taxon>
        <taxon>Buchnereae</taxon>
        <taxon>Striga</taxon>
    </lineage>
</organism>
<dbReference type="EMBL" id="BKCP01004002">
    <property type="protein sequence ID" value="GER29559.1"/>
    <property type="molecule type" value="Genomic_DNA"/>
</dbReference>
<keyword evidence="1" id="KW-0812">Transmembrane</keyword>
<evidence type="ECO:0000313" key="3">
    <source>
        <dbReference type="Proteomes" id="UP000325081"/>
    </source>
</evidence>
<protein>
    <submittedName>
        <fullName evidence="2">Flavin-containing monooxygenase family protein</fullName>
    </submittedName>
</protein>
<gene>
    <name evidence="2" type="ORF">STAS_05434</name>
</gene>
<accession>A0A5A7P9T6</accession>
<keyword evidence="2" id="KW-0560">Oxidoreductase</keyword>
<keyword evidence="1" id="KW-1133">Transmembrane helix</keyword>
<proteinExistence type="predicted"/>
<dbReference type="Gene3D" id="3.50.50.60">
    <property type="entry name" value="FAD/NAD(P)-binding domain"/>
    <property type="match status" value="1"/>
</dbReference>
<reference evidence="3" key="1">
    <citation type="journal article" date="2019" name="Curr. Biol.">
        <title>Genome Sequence of Striga asiatica Provides Insight into the Evolution of Plant Parasitism.</title>
        <authorList>
            <person name="Yoshida S."/>
            <person name="Kim S."/>
            <person name="Wafula E.K."/>
            <person name="Tanskanen J."/>
            <person name="Kim Y.M."/>
            <person name="Honaas L."/>
            <person name="Yang Z."/>
            <person name="Spallek T."/>
            <person name="Conn C.E."/>
            <person name="Ichihashi Y."/>
            <person name="Cheong K."/>
            <person name="Cui S."/>
            <person name="Der J.P."/>
            <person name="Gundlach H."/>
            <person name="Jiao Y."/>
            <person name="Hori C."/>
            <person name="Ishida J.K."/>
            <person name="Kasahara H."/>
            <person name="Kiba T."/>
            <person name="Kim M.S."/>
            <person name="Koo N."/>
            <person name="Laohavisit A."/>
            <person name="Lee Y.H."/>
            <person name="Lumba S."/>
            <person name="McCourt P."/>
            <person name="Mortimer J.C."/>
            <person name="Mutuku J.M."/>
            <person name="Nomura T."/>
            <person name="Sasaki-Sekimoto Y."/>
            <person name="Seto Y."/>
            <person name="Wang Y."/>
            <person name="Wakatake T."/>
            <person name="Sakakibara H."/>
            <person name="Demura T."/>
            <person name="Yamaguchi S."/>
            <person name="Yoneyama K."/>
            <person name="Manabe R.I."/>
            <person name="Nelson D.C."/>
            <person name="Schulman A.H."/>
            <person name="Timko M.P."/>
            <person name="dePamphilis C.W."/>
            <person name="Choi D."/>
            <person name="Shirasu K."/>
        </authorList>
    </citation>
    <scope>NUCLEOTIDE SEQUENCE [LARGE SCALE GENOMIC DNA]</scope>
    <source>
        <strain evidence="3">cv. UVA1</strain>
    </source>
</reference>
<evidence type="ECO:0000256" key="1">
    <source>
        <dbReference type="SAM" id="Phobius"/>
    </source>
</evidence>
<keyword evidence="2" id="KW-0503">Monooxygenase</keyword>
<dbReference type="AlphaFoldDB" id="A0A5A7P9T6"/>
<dbReference type="OrthoDB" id="66881at2759"/>
<name>A0A5A7P9T6_STRAF</name>
<dbReference type="GO" id="GO:0004497">
    <property type="term" value="F:monooxygenase activity"/>
    <property type="evidence" value="ECO:0007669"/>
    <property type="project" value="UniProtKB-KW"/>
</dbReference>